<comment type="caution">
    <text evidence="3">The sequence shown here is derived from an EMBL/GenBank/DDBJ whole genome shotgun (WGS) entry which is preliminary data.</text>
</comment>
<accession>A0A073K2G3</accession>
<dbReference type="SUPFAM" id="SSF53448">
    <property type="entry name" value="Nucleotide-diphospho-sugar transferases"/>
    <property type="match status" value="1"/>
</dbReference>
<sequence length="441" mass="51679">MHNIEQIKESIKQNINLFIEQDMNNEANMLLEQLQKIAPNDTIIYSMRAKVSLKEGKLKEAKQLLQIGMRINFKNPELLFQFAQLMEREREWEEASFYYRKAAEYTNDSLLQECISHSLIHVNEHIKKASNKKLVSNTHSPKVSVIVASYNMKGYLQETVDSILRQDYKNIEIIVSDDCSTDGTDEMMKLYKNNSKVRYIRNSINLGAKENSRKLLYELAQGTYILGINHDDYLTQDDYISKAVTLLEENPNVSLVFANLKILHTSSGKISYTNVDIPKITNGIDYFLHYETERYPHITSVLTSMYRRKDALKRKCFLEETECQDLFLYLNMMLIGDIAFIPDYVGVYRIHENSISANMPMETDLSTITELEKLYDEAIHMDLDKAKLQQWLTNRVYAFIQWRFLSIWSKDRYSALQLLSSVFEIYPEVYHAIANRLHWKD</sequence>
<feature type="domain" description="Glycosyltransferase 2-like" evidence="2">
    <location>
        <begin position="144"/>
        <end position="262"/>
    </location>
</feature>
<evidence type="ECO:0000313" key="3">
    <source>
        <dbReference type="EMBL" id="KEK20652.1"/>
    </source>
</evidence>
<evidence type="ECO:0000256" key="1">
    <source>
        <dbReference type="ARBA" id="ARBA00006739"/>
    </source>
</evidence>
<dbReference type="GO" id="GO:0016758">
    <property type="term" value="F:hexosyltransferase activity"/>
    <property type="evidence" value="ECO:0007669"/>
    <property type="project" value="UniProtKB-ARBA"/>
</dbReference>
<name>A0A073K2G3_9BACI</name>
<proteinExistence type="inferred from homology"/>
<dbReference type="AlphaFoldDB" id="A0A073K2G3"/>
<dbReference type="Pfam" id="PF00535">
    <property type="entry name" value="Glycos_transf_2"/>
    <property type="match status" value="1"/>
</dbReference>
<dbReference type="RefSeq" id="WP_034636919.1">
    <property type="nucleotide sequence ID" value="NZ_CBCSJC010000028.1"/>
</dbReference>
<dbReference type="PANTHER" id="PTHR22916:SF3">
    <property type="entry name" value="UDP-GLCNAC:BETAGAL BETA-1,3-N-ACETYLGLUCOSAMINYLTRANSFERASE-LIKE PROTEIN 1"/>
    <property type="match status" value="1"/>
</dbReference>
<dbReference type="InterPro" id="IPR011990">
    <property type="entry name" value="TPR-like_helical_dom_sf"/>
</dbReference>
<dbReference type="eggNOG" id="COG0457">
    <property type="taxonomic scope" value="Bacteria"/>
</dbReference>
<dbReference type="Proteomes" id="UP000027822">
    <property type="component" value="Unassembled WGS sequence"/>
</dbReference>
<dbReference type="SUPFAM" id="SSF48452">
    <property type="entry name" value="TPR-like"/>
    <property type="match status" value="1"/>
</dbReference>
<reference evidence="3 4" key="1">
    <citation type="submission" date="2014-06" db="EMBL/GenBank/DDBJ databases">
        <title>Draft genome sequence of Bacillus manliponensis JCM 15802 (MCCC 1A00708).</title>
        <authorList>
            <person name="Lai Q."/>
            <person name="Liu Y."/>
            <person name="Shao Z."/>
        </authorList>
    </citation>
    <scope>NUCLEOTIDE SEQUENCE [LARGE SCALE GENOMIC DNA]</scope>
    <source>
        <strain evidence="3 4">JCM 15802</strain>
    </source>
</reference>
<keyword evidence="4" id="KW-1185">Reference proteome</keyword>
<dbReference type="STRING" id="574376.BAMA_14680"/>
<gene>
    <name evidence="3" type="ORF">BAMA_14680</name>
</gene>
<dbReference type="InterPro" id="IPR029044">
    <property type="entry name" value="Nucleotide-diphossugar_trans"/>
</dbReference>
<evidence type="ECO:0000313" key="4">
    <source>
        <dbReference type="Proteomes" id="UP000027822"/>
    </source>
</evidence>
<dbReference type="InterPro" id="IPR001173">
    <property type="entry name" value="Glyco_trans_2-like"/>
</dbReference>
<comment type="similarity">
    <text evidence="1">Belongs to the glycosyltransferase 2 family.</text>
</comment>
<dbReference type="EMBL" id="JOTN01000003">
    <property type="protein sequence ID" value="KEK20652.1"/>
    <property type="molecule type" value="Genomic_DNA"/>
</dbReference>
<dbReference type="eggNOG" id="COG0463">
    <property type="taxonomic scope" value="Bacteria"/>
</dbReference>
<evidence type="ECO:0000259" key="2">
    <source>
        <dbReference type="Pfam" id="PF00535"/>
    </source>
</evidence>
<dbReference type="Gene3D" id="1.25.40.10">
    <property type="entry name" value="Tetratricopeptide repeat domain"/>
    <property type="match status" value="1"/>
</dbReference>
<protein>
    <recommendedName>
        <fullName evidence="2">Glycosyltransferase 2-like domain-containing protein</fullName>
    </recommendedName>
</protein>
<organism evidence="3 4">
    <name type="scientific">Bacillus manliponensis</name>
    <dbReference type="NCBI Taxonomy" id="574376"/>
    <lineage>
        <taxon>Bacteria</taxon>
        <taxon>Bacillati</taxon>
        <taxon>Bacillota</taxon>
        <taxon>Bacilli</taxon>
        <taxon>Bacillales</taxon>
        <taxon>Bacillaceae</taxon>
        <taxon>Bacillus</taxon>
        <taxon>Bacillus cereus group</taxon>
    </lineage>
</organism>
<dbReference type="OrthoDB" id="396512at2"/>
<dbReference type="PANTHER" id="PTHR22916">
    <property type="entry name" value="GLYCOSYLTRANSFERASE"/>
    <property type="match status" value="1"/>
</dbReference>
<dbReference type="Gene3D" id="3.90.550.10">
    <property type="entry name" value="Spore Coat Polysaccharide Biosynthesis Protein SpsA, Chain A"/>
    <property type="match status" value="1"/>
</dbReference>